<dbReference type="Proteomes" id="UP001519460">
    <property type="component" value="Unassembled WGS sequence"/>
</dbReference>
<protein>
    <submittedName>
        <fullName evidence="1">Uncharacterized protein</fullName>
    </submittedName>
</protein>
<sequence length="371" mass="42334">MRLLHISKQHGSTSGATPKDIVVYEEYSEEADFVGASPFFNTPVFKLHPSKESQTIKEEHLLVNQLQKSTDYSYFWDPGSEMNLVKILQDYVGDINPAYVWISDSLPVDLNLPMTSHPPRSSVQVFLIAQDLPPIVLTVYDHENTVPKDVELFTVEMARLLTWRLLDFCHDDFLLLACTLTWKNCTTEALHGEVTKQMDYSCRYFGGIKELDDHTLDTLKNATHAVANASYVPALYIENDEELWLLLLETEWRDVLSGILEMLLRGDTDSFLTYTAETEFKVKVAVMEAARRLSFRDEVVICTPEKKIHECVENMKWQADEEFKVQLKLHPSFDGEEAVSGSAEYVIGIDCPTESSEETEAEIYGWDVLRG</sequence>
<gene>
    <name evidence="1" type="ORF">BaRGS_00040572</name>
</gene>
<keyword evidence="2" id="KW-1185">Reference proteome</keyword>
<dbReference type="AlphaFoldDB" id="A0ABD0IZK2"/>
<name>A0ABD0IZK2_9CAEN</name>
<organism evidence="1 2">
    <name type="scientific">Batillaria attramentaria</name>
    <dbReference type="NCBI Taxonomy" id="370345"/>
    <lineage>
        <taxon>Eukaryota</taxon>
        <taxon>Metazoa</taxon>
        <taxon>Spiralia</taxon>
        <taxon>Lophotrochozoa</taxon>
        <taxon>Mollusca</taxon>
        <taxon>Gastropoda</taxon>
        <taxon>Caenogastropoda</taxon>
        <taxon>Sorbeoconcha</taxon>
        <taxon>Cerithioidea</taxon>
        <taxon>Batillariidae</taxon>
        <taxon>Batillaria</taxon>
    </lineage>
</organism>
<dbReference type="EMBL" id="JACVVK020000851">
    <property type="protein sequence ID" value="KAK7441512.1"/>
    <property type="molecule type" value="Genomic_DNA"/>
</dbReference>
<comment type="caution">
    <text evidence="1">The sequence shown here is derived from an EMBL/GenBank/DDBJ whole genome shotgun (WGS) entry which is preliminary data.</text>
</comment>
<feature type="non-terminal residue" evidence="1">
    <location>
        <position position="371"/>
    </location>
</feature>
<accession>A0ABD0IZK2</accession>
<evidence type="ECO:0000313" key="2">
    <source>
        <dbReference type="Proteomes" id="UP001519460"/>
    </source>
</evidence>
<reference evidence="1 2" key="1">
    <citation type="journal article" date="2023" name="Sci. Data">
        <title>Genome assembly of the Korean intertidal mud-creeper Batillaria attramentaria.</title>
        <authorList>
            <person name="Patra A.K."/>
            <person name="Ho P.T."/>
            <person name="Jun S."/>
            <person name="Lee S.J."/>
            <person name="Kim Y."/>
            <person name="Won Y.J."/>
        </authorList>
    </citation>
    <scope>NUCLEOTIDE SEQUENCE [LARGE SCALE GENOMIC DNA]</scope>
    <source>
        <strain evidence="1">Wonlab-2016</strain>
    </source>
</reference>
<evidence type="ECO:0000313" key="1">
    <source>
        <dbReference type="EMBL" id="KAK7441512.1"/>
    </source>
</evidence>
<proteinExistence type="predicted"/>